<comment type="cofactor">
    <cofactor evidence="9">
        <name>Mg(2+)</name>
        <dbReference type="ChEBI" id="CHEBI:18420"/>
    </cofactor>
</comment>
<keyword evidence="6 9" id="KW-0460">Magnesium</keyword>
<feature type="binding site" evidence="9">
    <location>
        <begin position="88"/>
        <end position="90"/>
    </location>
    <ligand>
        <name>ATP</name>
        <dbReference type="ChEBI" id="CHEBI:30616"/>
    </ligand>
</feature>
<keyword evidence="1 9" id="KW-0963">Cytoplasm</keyword>
<feature type="binding site" evidence="9">
    <location>
        <position position="17"/>
    </location>
    <ligand>
        <name>ATP</name>
        <dbReference type="ChEBI" id="CHEBI:30616"/>
    </ligand>
</feature>
<dbReference type="EMBL" id="OUNR01000019">
    <property type="protein sequence ID" value="SPP66400.1"/>
    <property type="molecule type" value="Genomic_DNA"/>
</dbReference>
<proteinExistence type="inferred from homology"/>
<feature type="binding site" evidence="9">
    <location>
        <position position="98"/>
    </location>
    <ligand>
        <name>ATP</name>
        <dbReference type="ChEBI" id="CHEBI:30616"/>
    </ligand>
</feature>
<dbReference type="InParanoid" id="A0A330L8Y4"/>
<comment type="subunit">
    <text evidence="9">Homohexamer.</text>
</comment>
<dbReference type="PANTHER" id="PTHR21342">
    <property type="entry name" value="PHOSPHOPANTETHEINE ADENYLYLTRANSFERASE"/>
    <property type="match status" value="1"/>
</dbReference>
<evidence type="ECO:0000313" key="11">
    <source>
        <dbReference type="EMBL" id="SPP66400.1"/>
    </source>
</evidence>
<dbReference type="SUPFAM" id="SSF52374">
    <property type="entry name" value="Nucleotidylyl transferase"/>
    <property type="match status" value="1"/>
</dbReference>
<evidence type="ECO:0000256" key="4">
    <source>
        <dbReference type="ARBA" id="ARBA00022741"/>
    </source>
</evidence>
<keyword evidence="12" id="KW-1185">Reference proteome</keyword>
<dbReference type="FunCoup" id="A0A330L8Y4">
    <property type="interactions" value="425"/>
</dbReference>
<evidence type="ECO:0000259" key="10">
    <source>
        <dbReference type="Pfam" id="PF01467"/>
    </source>
</evidence>
<dbReference type="InterPro" id="IPR004821">
    <property type="entry name" value="Cyt_trans-like"/>
</dbReference>
<dbReference type="AlphaFoldDB" id="A0A330L8Y4"/>
<gene>
    <name evidence="9 11" type="primary">coaD</name>
    <name evidence="11" type="ORF">NITLEN_60203</name>
</gene>
<sequence>MKIGIYPGTFDPITHGHTDIITRSLRVFDKVVVAVAPNPAKHPLFNLTERLEMVTLVMKDLTQVDVTAFEGLLVDYVARSGAHAIIRGLRAISDFEHEFQMALINRKLAKNVETVFLMPSEEYSYLSSTIIKDVAQHGGPLTEFLHPDVARRLEERIRSLKQ</sequence>
<dbReference type="GO" id="GO:0015937">
    <property type="term" value="P:coenzyme A biosynthetic process"/>
    <property type="evidence" value="ECO:0007669"/>
    <property type="project" value="UniProtKB-UniRule"/>
</dbReference>
<dbReference type="OrthoDB" id="9806661at2"/>
<keyword evidence="3 9" id="KW-0548">Nucleotidyltransferase</keyword>
<dbReference type="CDD" id="cd02163">
    <property type="entry name" value="PPAT"/>
    <property type="match status" value="1"/>
</dbReference>
<comment type="catalytic activity">
    <reaction evidence="8 9">
        <text>(R)-4'-phosphopantetheine + ATP + H(+) = 3'-dephospho-CoA + diphosphate</text>
        <dbReference type="Rhea" id="RHEA:19801"/>
        <dbReference type="ChEBI" id="CHEBI:15378"/>
        <dbReference type="ChEBI" id="CHEBI:30616"/>
        <dbReference type="ChEBI" id="CHEBI:33019"/>
        <dbReference type="ChEBI" id="CHEBI:57328"/>
        <dbReference type="ChEBI" id="CHEBI:61723"/>
        <dbReference type="EC" id="2.7.7.3"/>
    </reaction>
</comment>
<dbReference type="NCBIfam" id="TIGR00125">
    <property type="entry name" value="cyt_tran_rel"/>
    <property type="match status" value="1"/>
</dbReference>
<dbReference type="UniPathway" id="UPA00241">
    <property type="reaction ID" value="UER00355"/>
</dbReference>
<dbReference type="GO" id="GO:0005737">
    <property type="term" value="C:cytoplasm"/>
    <property type="evidence" value="ECO:0007669"/>
    <property type="project" value="UniProtKB-SubCell"/>
</dbReference>
<protein>
    <recommendedName>
        <fullName evidence="9">Phosphopantetheine adenylyltransferase</fullName>
        <ecNumber evidence="9">2.7.7.3</ecNumber>
    </recommendedName>
    <alternativeName>
        <fullName evidence="9">Dephospho-CoA pyrophosphorylase</fullName>
    </alternativeName>
    <alternativeName>
        <fullName evidence="9">Pantetheine-phosphate adenylyltransferase</fullName>
        <shortName evidence="9">PPAT</shortName>
    </alternativeName>
</protein>
<dbReference type="RefSeq" id="WP_121990561.1">
    <property type="nucleotide sequence ID" value="NZ_OUNR01000019.1"/>
</dbReference>
<feature type="binding site" evidence="9">
    <location>
        <begin position="9"/>
        <end position="10"/>
    </location>
    <ligand>
        <name>ATP</name>
        <dbReference type="ChEBI" id="CHEBI:30616"/>
    </ligand>
</feature>
<dbReference type="Gene3D" id="3.40.50.620">
    <property type="entry name" value="HUPs"/>
    <property type="match status" value="1"/>
</dbReference>
<dbReference type="Proteomes" id="UP000248168">
    <property type="component" value="Unassembled WGS sequence"/>
</dbReference>
<dbReference type="EC" id="2.7.7.3" evidence="9"/>
<evidence type="ECO:0000256" key="5">
    <source>
        <dbReference type="ARBA" id="ARBA00022840"/>
    </source>
</evidence>
<keyword evidence="2 9" id="KW-0808">Transferase</keyword>
<name>A0A330L8Y4_9BACT</name>
<comment type="similarity">
    <text evidence="9">Belongs to the bacterial CoaD family.</text>
</comment>
<comment type="pathway">
    <text evidence="9">Cofactor biosynthesis; coenzyme A biosynthesis; CoA from (R)-pantothenate: step 4/5.</text>
</comment>
<evidence type="ECO:0000256" key="2">
    <source>
        <dbReference type="ARBA" id="ARBA00022679"/>
    </source>
</evidence>
<comment type="function">
    <text evidence="9">Reversibly transfers an adenylyl group from ATP to 4'-phosphopantetheine, yielding dephospho-CoA (dPCoA) and pyrophosphate.</text>
</comment>
<dbReference type="GO" id="GO:0005524">
    <property type="term" value="F:ATP binding"/>
    <property type="evidence" value="ECO:0007669"/>
    <property type="project" value="UniProtKB-KW"/>
</dbReference>
<dbReference type="PRINTS" id="PR01020">
    <property type="entry name" value="LPSBIOSNTHSS"/>
</dbReference>
<dbReference type="InterPro" id="IPR014729">
    <property type="entry name" value="Rossmann-like_a/b/a_fold"/>
</dbReference>
<dbReference type="NCBIfam" id="TIGR01510">
    <property type="entry name" value="coaD_prev_kdtB"/>
    <property type="match status" value="1"/>
</dbReference>
<evidence type="ECO:0000256" key="3">
    <source>
        <dbReference type="ARBA" id="ARBA00022695"/>
    </source>
</evidence>
<feature type="domain" description="Cytidyltransferase-like" evidence="10">
    <location>
        <begin position="5"/>
        <end position="133"/>
    </location>
</feature>
<feature type="binding site" evidence="9">
    <location>
        <position position="9"/>
    </location>
    <ligand>
        <name>substrate</name>
    </ligand>
</feature>
<keyword evidence="5 9" id="KW-0067">ATP-binding</keyword>
<dbReference type="Pfam" id="PF01467">
    <property type="entry name" value="CTP_transf_like"/>
    <property type="match status" value="1"/>
</dbReference>
<accession>A0A330L8Y4</accession>
<evidence type="ECO:0000313" key="12">
    <source>
        <dbReference type="Proteomes" id="UP000248168"/>
    </source>
</evidence>
<feature type="binding site" evidence="9">
    <location>
        <begin position="123"/>
        <end position="129"/>
    </location>
    <ligand>
        <name>ATP</name>
        <dbReference type="ChEBI" id="CHEBI:30616"/>
    </ligand>
</feature>
<dbReference type="PANTHER" id="PTHR21342:SF1">
    <property type="entry name" value="PHOSPHOPANTETHEINE ADENYLYLTRANSFERASE"/>
    <property type="match status" value="1"/>
</dbReference>
<feature type="binding site" evidence="9">
    <location>
        <position position="73"/>
    </location>
    <ligand>
        <name>substrate</name>
    </ligand>
</feature>
<dbReference type="InterPro" id="IPR001980">
    <property type="entry name" value="PPAT"/>
</dbReference>
<reference evidence="12" key="1">
    <citation type="submission" date="2018-04" db="EMBL/GenBank/DDBJ databases">
        <authorList>
            <person name="Lucker S."/>
            <person name="Sakoula D."/>
        </authorList>
    </citation>
    <scope>NUCLEOTIDE SEQUENCE [LARGE SCALE GENOMIC DNA]</scope>
</reference>
<evidence type="ECO:0000256" key="8">
    <source>
        <dbReference type="ARBA" id="ARBA00029346"/>
    </source>
</evidence>
<keyword evidence="7 9" id="KW-0173">Coenzyme A biosynthesis</keyword>
<evidence type="ECO:0000256" key="7">
    <source>
        <dbReference type="ARBA" id="ARBA00022993"/>
    </source>
</evidence>
<evidence type="ECO:0000256" key="6">
    <source>
        <dbReference type="ARBA" id="ARBA00022842"/>
    </source>
</evidence>
<feature type="binding site" evidence="9">
    <location>
        <position position="41"/>
    </location>
    <ligand>
        <name>substrate</name>
    </ligand>
</feature>
<comment type="subcellular location">
    <subcellularLocation>
        <location evidence="9">Cytoplasm</location>
    </subcellularLocation>
</comment>
<keyword evidence="4 9" id="KW-0547">Nucleotide-binding</keyword>
<dbReference type="HAMAP" id="MF_00151">
    <property type="entry name" value="PPAT_bact"/>
    <property type="match status" value="1"/>
</dbReference>
<evidence type="ECO:0000256" key="9">
    <source>
        <dbReference type="HAMAP-Rule" id="MF_00151"/>
    </source>
</evidence>
<dbReference type="GO" id="GO:0004595">
    <property type="term" value="F:pantetheine-phosphate adenylyltransferase activity"/>
    <property type="evidence" value="ECO:0007669"/>
    <property type="project" value="UniProtKB-UniRule"/>
</dbReference>
<feature type="binding site" evidence="9">
    <location>
        <position position="87"/>
    </location>
    <ligand>
        <name>substrate</name>
    </ligand>
</feature>
<feature type="site" description="Transition state stabilizer" evidence="9">
    <location>
        <position position="17"/>
    </location>
</feature>
<evidence type="ECO:0000256" key="1">
    <source>
        <dbReference type="ARBA" id="ARBA00022490"/>
    </source>
</evidence>
<organism evidence="11 12">
    <name type="scientific">Nitrospira lenta</name>
    <dbReference type="NCBI Taxonomy" id="1436998"/>
    <lineage>
        <taxon>Bacteria</taxon>
        <taxon>Pseudomonadati</taxon>
        <taxon>Nitrospirota</taxon>
        <taxon>Nitrospiria</taxon>
        <taxon>Nitrospirales</taxon>
        <taxon>Nitrospiraceae</taxon>
        <taxon>Nitrospira</taxon>
    </lineage>
</organism>